<evidence type="ECO:0000256" key="1">
    <source>
        <dbReference type="SAM" id="MobiDB-lite"/>
    </source>
</evidence>
<evidence type="ECO:0000313" key="5">
    <source>
        <dbReference type="Proteomes" id="UP001321580"/>
    </source>
</evidence>
<keyword evidence="2" id="KW-0472">Membrane</keyword>
<dbReference type="InterPro" id="IPR007560">
    <property type="entry name" value="Restrct_endonuc_IV_Mrr"/>
</dbReference>
<gene>
    <name evidence="4" type="ORF">QLQ15_14640</name>
</gene>
<feature type="transmembrane region" description="Helical" evidence="2">
    <location>
        <begin position="178"/>
        <end position="198"/>
    </location>
</feature>
<protein>
    <submittedName>
        <fullName evidence="4">Restriction endonuclease</fullName>
    </submittedName>
</protein>
<keyword evidence="2" id="KW-1133">Transmembrane helix</keyword>
<dbReference type="GO" id="GO:0004519">
    <property type="term" value="F:endonuclease activity"/>
    <property type="evidence" value="ECO:0007669"/>
    <property type="project" value="UniProtKB-KW"/>
</dbReference>
<keyword evidence="2" id="KW-0812">Transmembrane</keyword>
<feature type="domain" description="Restriction endonuclease type IV Mrr" evidence="3">
    <location>
        <begin position="42"/>
        <end position="152"/>
    </location>
</feature>
<feature type="compositionally biased region" description="Low complexity" evidence="1">
    <location>
        <begin position="202"/>
        <end position="213"/>
    </location>
</feature>
<accession>A0ABT6XJ07</accession>
<keyword evidence="5" id="KW-1185">Reference proteome</keyword>
<proteinExistence type="predicted"/>
<feature type="compositionally biased region" description="Pro residues" evidence="1">
    <location>
        <begin position="214"/>
        <end position="230"/>
    </location>
</feature>
<keyword evidence="4" id="KW-0255">Endonuclease</keyword>
<evidence type="ECO:0000259" key="3">
    <source>
        <dbReference type="Pfam" id="PF04471"/>
    </source>
</evidence>
<name>A0ABT6XJ07_9GAMM</name>
<sequence length="324" mass="34746">MSDGFSLTIALLVTVVLGALATAFLWLMRRRQAETAAGIAALAEMRWREFARLVVEALRGRGFEAEGIDQALDRGPQAELRLRRDGQTWLLACRVASARSQLGTGPVRELADAVRVNAAQGGILATPARINAPTRSAASRLELYDGEALWALVAPMLPNALRDDITLHARKRSVRETALAWTVAVALGVIAGLVPAFVGGPAEPSTEPAASESAPPPAEAPAPPAKPAAPGPALDSAAPADPNRDQFERGEVIHAVSVLPWVERALWSTSSTLVIQQREDVDQLQIEEICAVLARYDALRASRLQLQPPAGSQRKVRFLQCRAY</sequence>
<dbReference type="EMBL" id="JASGBI010000001">
    <property type="protein sequence ID" value="MDI9240148.1"/>
    <property type="molecule type" value="Genomic_DNA"/>
</dbReference>
<keyword evidence="4" id="KW-0540">Nuclease</keyword>
<comment type="caution">
    <text evidence="4">The sequence shown here is derived from an EMBL/GenBank/DDBJ whole genome shotgun (WGS) entry which is preliminary data.</text>
</comment>
<dbReference type="Proteomes" id="UP001321580">
    <property type="component" value="Unassembled WGS sequence"/>
</dbReference>
<evidence type="ECO:0000313" key="4">
    <source>
        <dbReference type="EMBL" id="MDI9240148.1"/>
    </source>
</evidence>
<evidence type="ECO:0000256" key="2">
    <source>
        <dbReference type="SAM" id="Phobius"/>
    </source>
</evidence>
<dbReference type="RefSeq" id="WP_283213500.1">
    <property type="nucleotide sequence ID" value="NZ_JASGBI010000001.1"/>
</dbReference>
<organism evidence="4 5">
    <name type="scientific">Lysobacter stagni</name>
    <dbReference type="NCBI Taxonomy" id="3045172"/>
    <lineage>
        <taxon>Bacteria</taxon>
        <taxon>Pseudomonadati</taxon>
        <taxon>Pseudomonadota</taxon>
        <taxon>Gammaproteobacteria</taxon>
        <taxon>Lysobacterales</taxon>
        <taxon>Lysobacteraceae</taxon>
        <taxon>Lysobacter</taxon>
    </lineage>
</organism>
<feature type="region of interest" description="Disordered" evidence="1">
    <location>
        <begin position="202"/>
        <end position="244"/>
    </location>
</feature>
<keyword evidence="4" id="KW-0378">Hydrolase</keyword>
<dbReference type="Pfam" id="PF04471">
    <property type="entry name" value="Mrr_cat"/>
    <property type="match status" value="1"/>
</dbReference>
<reference evidence="4 5" key="1">
    <citation type="submission" date="2023-05" db="EMBL/GenBank/DDBJ databases">
        <title>Lysobacter sp. strain LF1 Genome sequencing and assembly.</title>
        <authorList>
            <person name="Jung Y."/>
        </authorList>
    </citation>
    <scope>NUCLEOTIDE SEQUENCE [LARGE SCALE GENOMIC DNA]</scope>
    <source>
        <strain evidence="4 5">LF1</strain>
    </source>
</reference>
<feature type="transmembrane region" description="Helical" evidence="2">
    <location>
        <begin position="6"/>
        <end position="27"/>
    </location>
</feature>